<dbReference type="Gene3D" id="2.60.40.1710">
    <property type="entry name" value="Subtilisin-like superfamily"/>
    <property type="match status" value="1"/>
</dbReference>
<evidence type="ECO:0000259" key="10">
    <source>
        <dbReference type="Pfam" id="PF00082"/>
    </source>
</evidence>
<name>A0AAI9UTK6_9PEZI</name>
<dbReference type="InterPro" id="IPR010435">
    <property type="entry name" value="C5a/SBT2-like_Fn3"/>
</dbReference>
<evidence type="ECO:0000256" key="7">
    <source>
        <dbReference type="PROSITE-ProRule" id="PRU01240"/>
    </source>
</evidence>
<keyword evidence="3 9" id="KW-0732">Signal</keyword>
<feature type="chain" id="PRO_5042501456" evidence="9">
    <location>
        <begin position="18"/>
        <end position="1003"/>
    </location>
</feature>
<feature type="region of interest" description="Disordered" evidence="8">
    <location>
        <begin position="111"/>
        <end position="132"/>
    </location>
</feature>
<dbReference type="Proteomes" id="UP001239795">
    <property type="component" value="Unassembled WGS sequence"/>
</dbReference>
<proteinExistence type="inferred from homology"/>
<dbReference type="GO" id="GO:0004252">
    <property type="term" value="F:serine-type endopeptidase activity"/>
    <property type="evidence" value="ECO:0007669"/>
    <property type="project" value="UniProtKB-UniRule"/>
</dbReference>
<keyword evidence="13" id="KW-1185">Reference proteome</keyword>
<dbReference type="EMBL" id="MLGG01000006">
    <property type="protein sequence ID" value="KAK1464260.1"/>
    <property type="molecule type" value="Genomic_DNA"/>
</dbReference>
<dbReference type="AlphaFoldDB" id="A0AAI9UTK6"/>
<keyword evidence="4 7" id="KW-0378">Hydrolase</keyword>
<organism evidence="12 13">
    <name type="scientific">Colletotrichum melonis</name>
    <dbReference type="NCBI Taxonomy" id="1209925"/>
    <lineage>
        <taxon>Eukaryota</taxon>
        <taxon>Fungi</taxon>
        <taxon>Dikarya</taxon>
        <taxon>Ascomycota</taxon>
        <taxon>Pezizomycotina</taxon>
        <taxon>Sordariomycetes</taxon>
        <taxon>Hypocreomycetidae</taxon>
        <taxon>Glomerellales</taxon>
        <taxon>Glomerellaceae</taxon>
        <taxon>Colletotrichum</taxon>
        <taxon>Colletotrichum acutatum species complex</taxon>
    </lineage>
</organism>
<evidence type="ECO:0000256" key="1">
    <source>
        <dbReference type="ARBA" id="ARBA00011073"/>
    </source>
</evidence>
<dbReference type="Gene3D" id="3.40.50.200">
    <property type="entry name" value="Peptidase S8/S53 domain"/>
    <property type="match status" value="2"/>
</dbReference>
<evidence type="ECO:0000259" key="11">
    <source>
        <dbReference type="Pfam" id="PF06280"/>
    </source>
</evidence>
<evidence type="ECO:0000256" key="8">
    <source>
        <dbReference type="SAM" id="MobiDB-lite"/>
    </source>
</evidence>
<dbReference type="Pfam" id="PF06280">
    <property type="entry name" value="fn3_5"/>
    <property type="match status" value="1"/>
</dbReference>
<dbReference type="GO" id="GO:0006508">
    <property type="term" value="P:proteolysis"/>
    <property type="evidence" value="ECO:0007669"/>
    <property type="project" value="UniProtKB-KW"/>
</dbReference>
<evidence type="ECO:0000256" key="4">
    <source>
        <dbReference type="ARBA" id="ARBA00022801"/>
    </source>
</evidence>
<dbReference type="PANTHER" id="PTHR43806">
    <property type="entry name" value="PEPTIDASE S8"/>
    <property type="match status" value="1"/>
</dbReference>
<evidence type="ECO:0000256" key="6">
    <source>
        <dbReference type="PIRSR" id="PIRSR615500-1"/>
    </source>
</evidence>
<feature type="domain" description="Peptidase S8/S53" evidence="10">
    <location>
        <begin position="174"/>
        <end position="602"/>
    </location>
</feature>
<feature type="signal peptide" evidence="9">
    <location>
        <begin position="1"/>
        <end position="17"/>
    </location>
</feature>
<dbReference type="PROSITE" id="PS00138">
    <property type="entry name" value="SUBTILASE_SER"/>
    <property type="match status" value="1"/>
</dbReference>
<evidence type="ECO:0000313" key="13">
    <source>
        <dbReference type="Proteomes" id="UP001239795"/>
    </source>
</evidence>
<dbReference type="InterPro" id="IPR036852">
    <property type="entry name" value="Peptidase_S8/S53_dom_sf"/>
</dbReference>
<feature type="active site" description="Charge relay system" evidence="6 7">
    <location>
        <position position="183"/>
    </location>
</feature>
<keyword evidence="2 7" id="KW-0645">Protease</keyword>
<dbReference type="PANTHER" id="PTHR43806:SF11">
    <property type="entry name" value="CEREVISIN-RELATED"/>
    <property type="match status" value="1"/>
</dbReference>
<feature type="compositionally biased region" description="Low complexity" evidence="8">
    <location>
        <begin position="113"/>
        <end position="128"/>
    </location>
</feature>
<evidence type="ECO:0000256" key="5">
    <source>
        <dbReference type="ARBA" id="ARBA00022825"/>
    </source>
</evidence>
<gene>
    <name evidence="12" type="ORF">CMEL01_13021</name>
</gene>
<evidence type="ECO:0000256" key="9">
    <source>
        <dbReference type="SAM" id="SignalP"/>
    </source>
</evidence>
<dbReference type="InterPro" id="IPR023828">
    <property type="entry name" value="Peptidase_S8_Ser-AS"/>
</dbReference>
<comment type="caution">
    <text evidence="12">The sequence shown here is derived from an EMBL/GenBank/DDBJ whole genome shotgun (WGS) entry which is preliminary data.</text>
</comment>
<dbReference type="InterPro" id="IPR015500">
    <property type="entry name" value="Peptidase_S8_subtilisin-rel"/>
</dbReference>
<dbReference type="Pfam" id="PF00082">
    <property type="entry name" value="Peptidase_S8"/>
    <property type="match status" value="1"/>
</dbReference>
<feature type="active site" description="Charge relay system" evidence="6 7">
    <location>
        <position position="221"/>
    </location>
</feature>
<sequence length="1003" mass="107483">MRFLLILLHLAVAFALAIVEQTTITNEVPRIVLVELTERAQQNPDIVFNIIEQRLFEHKCIFTRRHTFSSSFFRGFSFGLSCEGDREIVRSEILPMIQSLDIVKKASFASRSHQTPQRGQQRPQQQHGDLPGETSHIVKRQATTTANSGLYESPTLPTHNGTGVSRLHAEGTLGNGINIAVIDTGFDLASPGLSQTRVTYNYNYVEDASNFTGDNCINFLHGTHVLGIIAAESEERKFGVVGVAPNVTVELYGLDPCEGAAPGGLDDLMAAIESASSKGVDLIMIGYGIGLAFEEEPVARLVSQAVANGTAVTVASGNAGPGLFTGGSPANARGAAAIGSADNSATPYYTWRANFTSGDDAGFVRYAPQFPANFPAGNNLTLWSPGPAEGLPEGCNPAPGGFVPPADPAHTIMLIEEDHCWLSPGNTSTRLALGLGIPYVLRYQPASASVVGGMQWRPGFAEFSRDYKGIARISNEDGLFLASLLSNGSSVRISVPSNISEAHEEVFYRDNDISGGFVSGFSSWGPTPEGKSYPSFITPGENILSTFLPRYGGVAVVGGTSMSNPFAVGVYALVKERHPDYDPQQILAVVASTAKPVRFIDDARQRKEFLAPVFSQGGGLVDAWDAVHTASLVNVSSLDFNDTAHRPEALTLSLKNTGTETLKYELRHLGAASGYILSETDPYGLSGAEGHSVYADVDISPAEVELAPGRSISISVSVRSNPSLPATSRGIFFGGYIEIVSSASEANTLTVPYTGFGTPLVDIPMINPNASHLVKVNTDTQVDTGVPPDTLFTCLFNGTIPKPAWPVTCDLGFPGFRKVFVTASREYTYDLVSAETGEDVLAGTFRGSAENWAAPSSWWVWDGSEEDRKYVPPGSYFWRVTALRLNGDAGRAGDWDVWESGRWRLAYDGRSVGLPENATELPYVDAGDDGGECGEDDGGPHFVIAMGRMLADEATFEPAFLRRILAVETCAHAKEFNFIQAPYLFSSFKSSARAESEGPKAVA</sequence>
<feature type="domain" description="C5a peptidase/Subtilisin-like protease SBT2-like Fn3-like" evidence="11">
    <location>
        <begin position="640"/>
        <end position="754"/>
    </location>
</feature>
<dbReference type="PRINTS" id="PR00723">
    <property type="entry name" value="SUBTILISIN"/>
</dbReference>
<protein>
    <submittedName>
        <fullName evidence="12">Serine endopeptidase</fullName>
    </submittedName>
</protein>
<dbReference type="GO" id="GO:0016020">
    <property type="term" value="C:membrane"/>
    <property type="evidence" value="ECO:0007669"/>
    <property type="project" value="InterPro"/>
</dbReference>
<dbReference type="InterPro" id="IPR050131">
    <property type="entry name" value="Peptidase_S8_subtilisin-like"/>
</dbReference>
<dbReference type="InterPro" id="IPR000209">
    <property type="entry name" value="Peptidase_S8/S53_dom"/>
</dbReference>
<evidence type="ECO:0000256" key="3">
    <source>
        <dbReference type="ARBA" id="ARBA00022729"/>
    </source>
</evidence>
<keyword evidence="5 7" id="KW-0720">Serine protease</keyword>
<evidence type="ECO:0000256" key="2">
    <source>
        <dbReference type="ARBA" id="ARBA00022670"/>
    </source>
</evidence>
<accession>A0AAI9UTK6</accession>
<comment type="similarity">
    <text evidence="1 7">Belongs to the peptidase S8 family.</text>
</comment>
<evidence type="ECO:0000313" key="12">
    <source>
        <dbReference type="EMBL" id="KAK1464260.1"/>
    </source>
</evidence>
<dbReference type="PROSITE" id="PS51892">
    <property type="entry name" value="SUBTILASE"/>
    <property type="match status" value="1"/>
</dbReference>
<feature type="active site" description="Charge relay system" evidence="6 7">
    <location>
        <position position="561"/>
    </location>
</feature>
<reference evidence="12 13" key="1">
    <citation type="submission" date="2016-10" db="EMBL/GenBank/DDBJ databases">
        <title>The genome sequence of Colletotrichum fioriniae PJ7.</title>
        <authorList>
            <person name="Baroncelli R."/>
        </authorList>
    </citation>
    <scope>NUCLEOTIDE SEQUENCE [LARGE SCALE GENOMIC DNA]</scope>
    <source>
        <strain evidence="12">Col 31</strain>
    </source>
</reference>
<dbReference type="SUPFAM" id="SSF52743">
    <property type="entry name" value="Subtilisin-like"/>
    <property type="match status" value="1"/>
</dbReference>